<dbReference type="SUPFAM" id="SSF47413">
    <property type="entry name" value="lambda repressor-like DNA-binding domains"/>
    <property type="match status" value="1"/>
</dbReference>
<reference evidence="2 3" key="1">
    <citation type="journal article" date="2010" name="DNA Res.">
        <title>Genome sequence of Kitasatospora setae NBRC 14216T: an evolutionary snapshot of the family Streptomycetaceae.</title>
        <authorList>
            <person name="Ichikawa N."/>
            <person name="Oguchi A."/>
            <person name="Ikeda H."/>
            <person name="Ishikawa J."/>
            <person name="Kitani S."/>
            <person name="Watanabe Y."/>
            <person name="Nakamura S."/>
            <person name="Katano Y."/>
            <person name="Kishi E."/>
            <person name="Sasagawa M."/>
            <person name="Ankai A."/>
            <person name="Fukui S."/>
            <person name="Hashimoto Y."/>
            <person name="Kamata S."/>
            <person name="Otoguro M."/>
            <person name="Tanikawa S."/>
            <person name="Nihira T."/>
            <person name="Horinouchi S."/>
            <person name="Ohnishi Y."/>
            <person name="Hayakawa M."/>
            <person name="Kuzuyama T."/>
            <person name="Arisawa A."/>
            <person name="Nomoto F."/>
            <person name="Miura H."/>
            <person name="Takahashi Y."/>
            <person name="Fujita N."/>
        </authorList>
    </citation>
    <scope>NUCLEOTIDE SEQUENCE [LARGE SCALE GENOMIC DNA]</scope>
    <source>
        <strain evidence="3">ATCC 33774 / DSM 43861 / JCM 3304 / KCC A-0304 / NBRC 14216 / KM-6054</strain>
    </source>
</reference>
<proteinExistence type="predicted"/>
<dbReference type="RefSeq" id="WP_014134753.1">
    <property type="nucleotide sequence ID" value="NC_016109.1"/>
</dbReference>
<dbReference type="SMART" id="SM00530">
    <property type="entry name" value="HTH_XRE"/>
    <property type="match status" value="1"/>
</dbReference>
<dbReference type="EMBL" id="AP010968">
    <property type="protein sequence ID" value="BAJ27435.1"/>
    <property type="molecule type" value="Genomic_DNA"/>
</dbReference>
<dbReference type="InterPro" id="IPR001387">
    <property type="entry name" value="Cro/C1-type_HTH"/>
</dbReference>
<dbReference type="KEGG" id="ksk:KSE_16085"/>
<dbReference type="PROSITE" id="PS50943">
    <property type="entry name" value="HTH_CROC1"/>
    <property type="match status" value="1"/>
</dbReference>
<name>E4N8A4_KITSK</name>
<dbReference type="Gene3D" id="1.10.260.40">
    <property type="entry name" value="lambda repressor-like DNA-binding domains"/>
    <property type="match status" value="1"/>
</dbReference>
<protein>
    <submittedName>
        <fullName evidence="2">Putative transcriptional regulator</fullName>
    </submittedName>
</protein>
<dbReference type="InterPro" id="IPR010982">
    <property type="entry name" value="Lambda_DNA-bd_dom_sf"/>
</dbReference>
<evidence type="ECO:0000259" key="1">
    <source>
        <dbReference type="PROSITE" id="PS50943"/>
    </source>
</evidence>
<dbReference type="GO" id="GO:0003677">
    <property type="term" value="F:DNA binding"/>
    <property type="evidence" value="ECO:0007669"/>
    <property type="project" value="InterPro"/>
</dbReference>
<sequence length="375" mass="40676">MTTAVGSLIEELRRGLGMSQDQLAARLNKLGNCTTMTRQLISRWENGYQGRKPGPRWLPHLATALEVPLHALESADVIRRSFLTSVAATAIAPAATADLLSHGFAAALHGGPSADDWQGRLYVYGQDYMSSGAEEIQRRLAADMVVLQQQIEGSRMWEVAARLSVLFAKTFPGSDAARTTTWYGMAAAAADRSDDRGTRVWVRGRAAIALGYEGASLAVAERLADQALAIDSRPSLGRLNAIMGKAHAAALRGDRRAALQLNDEGWRVFERVASPANAQSDYAVPEWRMNVFSSLLLARLGEEKRAEYAQEQARALLPPTLPRFATHLELHRGLMLAQAGDRRGGVAYARAALNALPADKQSLTLRLLLAEVEAA</sequence>
<dbReference type="Pfam" id="PF01381">
    <property type="entry name" value="HTH_3"/>
    <property type="match status" value="1"/>
</dbReference>
<dbReference type="CDD" id="cd00093">
    <property type="entry name" value="HTH_XRE"/>
    <property type="match status" value="1"/>
</dbReference>
<feature type="domain" description="HTH cro/C1-type" evidence="1">
    <location>
        <begin position="9"/>
        <end position="72"/>
    </location>
</feature>
<dbReference type="Proteomes" id="UP000007076">
    <property type="component" value="Chromosome"/>
</dbReference>
<evidence type="ECO:0000313" key="3">
    <source>
        <dbReference type="Proteomes" id="UP000007076"/>
    </source>
</evidence>
<dbReference type="eggNOG" id="COG1396">
    <property type="taxonomic scope" value="Bacteria"/>
</dbReference>
<evidence type="ECO:0000313" key="2">
    <source>
        <dbReference type="EMBL" id="BAJ27435.1"/>
    </source>
</evidence>
<dbReference type="HOGENOM" id="CLU_752098_0_0_11"/>
<gene>
    <name evidence="2" type="ordered locus">KSE_16085</name>
</gene>
<keyword evidence="3" id="KW-1185">Reference proteome</keyword>
<dbReference type="AlphaFoldDB" id="E4N8A4"/>
<accession>E4N8A4</accession>
<organism evidence="2 3">
    <name type="scientific">Kitasatospora setae (strain ATCC 33774 / DSM 43861 / JCM 3304 / KCC A-0304 / NBRC 14216 / KM-6054)</name>
    <name type="common">Streptomyces setae</name>
    <dbReference type="NCBI Taxonomy" id="452652"/>
    <lineage>
        <taxon>Bacteria</taxon>
        <taxon>Bacillati</taxon>
        <taxon>Actinomycetota</taxon>
        <taxon>Actinomycetes</taxon>
        <taxon>Kitasatosporales</taxon>
        <taxon>Streptomycetaceae</taxon>
        <taxon>Kitasatospora</taxon>
    </lineage>
</organism>